<dbReference type="InterPro" id="IPR007693">
    <property type="entry name" value="DNA_helicase_DnaB-like_N"/>
</dbReference>
<dbReference type="RefSeq" id="WP_286056062.1">
    <property type="nucleotide sequence ID" value="NZ_JASVWF010000007.1"/>
</dbReference>
<dbReference type="Gene3D" id="3.40.50.300">
    <property type="entry name" value="P-loop containing nucleotide triphosphate hydrolases"/>
    <property type="match status" value="1"/>
</dbReference>
<dbReference type="InterPro" id="IPR016136">
    <property type="entry name" value="DNA_helicase_N/primase_C"/>
</dbReference>
<feature type="domain" description="SF4 helicase" evidence="12">
    <location>
        <begin position="179"/>
        <end position="448"/>
    </location>
</feature>
<evidence type="ECO:0000256" key="8">
    <source>
        <dbReference type="ARBA" id="ARBA00023125"/>
    </source>
</evidence>
<keyword evidence="2" id="KW-0639">Primosome</keyword>
<evidence type="ECO:0000256" key="11">
    <source>
        <dbReference type="ARBA" id="ARBA00048954"/>
    </source>
</evidence>
<dbReference type="Gene3D" id="1.10.860.10">
    <property type="entry name" value="DNAb Helicase, Chain A"/>
    <property type="match status" value="1"/>
</dbReference>
<evidence type="ECO:0000256" key="7">
    <source>
        <dbReference type="ARBA" id="ARBA00022840"/>
    </source>
</evidence>
<dbReference type="SUPFAM" id="SSF48024">
    <property type="entry name" value="N-terminal domain of DnaB helicase"/>
    <property type="match status" value="1"/>
</dbReference>
<accession>A0ABT7MHV6</accession>
<evidence type="ECO:0000313" key="14">
    <source>
        <dbReference type="Proteomes" id="UP001231924"/>
    </source>
</evidence>
<dbReference type="Pfam" id="PF00772">
    <property type="entry name" value="DnaB"/>
    <property type="match status" value="1"/>
</dbReference>
<dbReference type="InterPro" id="IPR007694">
    <property type="entry name" value="DNA_helicase_DnaB-like_C"/>
</dbReference>
<keyword evidence="4" id="KW-0547">Nucleotide-binding</keyword>
<sequence length="450" mass="49101">MSESTVDEYDDDRPRDLAAERAVLGAMLLSRDAIATADGLLNPDDFYRPAHGALFCALVGEWESDRPTDLVSLMAKLDWQGELAALGGPTILHTLYSESQWSPGLAEHWCGIVADHAARARLADLGARLRQLGTQSQADVGELYDRAREALDQAGTPHRQAARGTWVSDFMEEHLAAYDEPLTSGVLTGLPDLDEMLGGGRGVLPGQMIVVAARPGVGKSVFMTAWALRAAHGGHPAVIFSLEMSRPEVTNRLVAAQAQVRIDAIEGRRLDQTDRGKYLDAGKVVAELPLAIEDDFEASLSNVRATARAMARTDGLGIVFLDYLQLLDSTDGRAERDRRVAVDGFSRGMKLLAKELDMPVVVLSQLNRGIENRQDKTPQLSDLRESGALEQDAHIVLMLDRPDSRERDSPRAGELDVHVVKNRNGPKGVVTVAHRMHLGRVESLAPSWSY</sequence>
<dbReference type="InterPro" id="IPR027417">
    <property type="entry name" value="P-loop_NTPase"/>
</dbReference>
<evidence type="ECO:0000256" key="10">
    <source>
        <dbReference type="ARBA" id="ARBA00044969"/>
    </source>
</evidence>
<evidence type="ECO:0000259" key="12">
    <source>
        <dbReference type="PROSITE" id="PS51199"/>
    </source>
</evidence>
<evidence type="ECO:0000256" key="4">
    <source>
        <dbReference type="ARBA" id="ARBA00022741"/>
    </source>
</evidence>
<keyword evidence="7" id="KW-0067">ATP-binding</keyword>
<dbReference type="GO" id="GO:0016787">
    <property type="term" value="F:hydrolase activity"/>
    <property type="evidence" value="ECO:0007669"/>
    <property type="project" value="UniProtKB-KW"/>
</dbReference>
<keyword evidence="14" id="KW-1185">Reference proteome</keyword>
<dbReference type="PROSITE" id="PS51199">
    <property type="entry name" value="SF4_HELICASE"/>
    <property type="match status" value="1"/>
</dbReference>
<dbReference type="CDD" id="cd00984">
    <property type="entry name" value="DnaB_C"/>
    <property type="match status" value="1"/>
</dbReference>
<name>A0ABT7MHV6_9PSEU</name>
<protein>
    <recommendedName>
        <fullName evidence="10">DNA 5'-3' helicase</fullName>
        <ecNumber evidence="10">5.6.2.3</ecNumber>
    </recommendedName>
</protein>
<dbReference type="SUPFAM" id="SSF52540">
    <property type="entry name" value="P-loop containing nucleoside triphosphate hydrolases"/>
    <property type="match status" value="1"/>
</dbReference>
<dbReference type="InterPro" id="IPR003593">
    <property type="entry name" value="AAA+_ATPase"/>
</dbReference>
<keyword evidence="5 13" id="KW-0378">Hydrolase</keyword>
<keyword evidence="8" id="KW-0238">DNA-binding</keyword>
<comment type="catalytic activity">
    <reaction evidence="11">
        <text>ATP + H2O = ADP + phosphate + H(+)</text>
        <dbReference type="Rhea" id="RHEA:13065"/>
        <dbReference type="ChEBI" id="CHEBI:15377"/>
        <dbReference type="ChEBI" id="CHEBI:15378"/>
        <dbReference type="ChEBI" id="CHEBI:30616"/>
        <dbReference type="ChEBI" id="CHEBI:43474"/>
        <dbReference type="ChEBI" id="CHEBI:456216"/>
        <dbReference type="EC" id="5.6.2.3"/>
    </reaction>
</comment>
<evidence type="ECO:0000256" key="9">
    <source>
        <dbReference type="ARBA" id="ARBA00023235"/>
    </source>
</evidence>
<keyword evidence="6 13" id="KW-0347">Helicase</keyword>
<dbReference type="GO" id="GO:0003678">
    <property type="term" value="F:DNA helicase activity"/>
    <property type="evidence" value="ECO:0007669"/>
    <property type="project" value="UniProtKB-EC"/>
</dbReference>
<dbReference type="InterPro" id="IPR036185">
    <property type="entry name" value="DNA_heli_DnaB-like_N_sf"/>
</dbReference>
<dbReference type="EC" id="5.6.2.3" evidence="10"/>
<proteinExistence type="inferred from homology"/>
<dbReference type="PANTHER" id="PTHR30153:SF2">
    <property type="entry name" value="REPLICATIVE DNA HELICASE"/>
    <property type="match status" value="1"/>
</dbReference>
<evidence type="ECO:0000256" key="6">
    <source>
        <dbReference type="ARBA" id="ARBA00022806"/>
    </source>
</evidence>
<evidence type="ECO:0000313" key="13">
    <source>
        <dbReference type="EMBL" id="MDL5159467.1"/>
    </source>
</evidence>
<keyword evidence="9" id="KW-0413">Isomerase</keyword>
<dbReference type="PANTHER" id="PTHR30153">
    <property type="entry name" value="REPLICATIVE DNA HELICASE DNAB"/>
    <property type="match status" value="1"/>
</dbReference>
<evidence type="ECO:0000256" key="3">
    <source>
        <dbReference type="ARBA" id="ARBA00022705"/>
    </source>
</evidence>
<evidence type="ECO:0000256" key="2">
    <source>
        <dbReference type="ARBA" id="ARBA00022515"/>
    </source>
</evidence>
<gene>
    <name evidence="13" type="ORF">QRT03_26100</name>
</gene>
<dbReference type="Pfam" id="PF03796">
    <property type="entry name" value="DnaB_C"/>
    <property type="match status" value="1"/>
</dbReference>
<reference evidence="13 14" key="1">
    <citation type="submission" date="2023-06" db="EMBL/GenBank/DDBJ databases">
        <title>Actinomycetospora Odt1-22.</title>
        <authorList>
            <person name="Supong K."/>
        </authorList>
    </citation>
    <scope>NUCLEOTIDE SEQUENCE [LARGE SCALE GENOMIC DNA]</scope>
    <source>
        <strain evidence="13 14">Odt1-22</strain>
    </source>
</reference>
<comment type="similarity">
    <text evidence="1">Belongs to the helicase family. DnaB subfamily.</text>
</comment>
<dbReference type="Proteomes" id="UP001231924">
    <property type="component" value="Unassembled WGS sequence"/>
</dbReference>
<organism evidence="13 14">
    <name type="scientific">Actinomycetospora termitidis</name>
    <dbReference type="NCBI Taxonomy" id="3053470"/>
    <lineage>
        <taxon>Bacteria</taxon>
        <taxon>Bacillati</taxon>
        <taxon>Actinomycetota</taxon>
        <taxon>Actinomycetes</taxon>
        <taxon>Pseudonocardiales</taxon>
        <taxon>Pseudonocardiaceae</taxon>
        <taxon>Actinomycetospora</taxon>
    </lineage>
</organism>
<dbReference type="SMART" id="SM00382">
    <property type="entry name" value="AAA"/>
    <property type="match status" value="1"/>
</dbReference>
<evidence type="ECO:0000256" key="1">
    <source>
        <dbReference type="ARBA" id="ARBA00008428"/>
    </source>
</evidence>
<keyword evidence="3" id="KW-0235">DNA replication</keyword>
<dbReference type="EMBL" id="JASVWF010000007">
    <property type="protein sequence ID" value="MDL5159467.1"/>
    <property type="molecule type" value="Genomic_DNA"/>
</dbReference>
<comment type="caution">
    <text evidence="13">The sequence shown here is derived from an EMBL/GenBank/DDBJ whole genome shotgun (WGS) entry which is preliminary data.</text>
</comment>
<evidence type="ECO:0000256" key="5">
    <source>
        <dbReference type="ARBA" id="ARBA00022801"/>
    </source>
</evidence>